<evidence type="ECO:0000256" key="1">
    <source>
        <dbReference type="SAM" id="MobiDB-lite"/>
    </source>
</evidence>
<feature type="transmembrane region" description="Helical" evidence="2">
    <location>
        <begin position="125"/>
        <end position="151"/>
    </location>
</feature>
<keyword evidence="2" id="KW-1133">Transmembrane helix</keyword>
<dbReference type="Proteomes" id="UP000307440">
    <property type="component" value="Unassembled WGS sequence"/>
</dbReference>
<keyword evidence="2" id="KW-0812">Transmembrane</keyword>
<dbReference type="InterPro" id="IPR045339">
    <property type="entry name" value="DUF6534"/>
</dbReference>
<dbReference type="EMBL" id="ML210163">
    <property type="protein sequence ID" value="TFK27563.1"/>
    <property type="molecule type" value="Genomic_DNA"/>
</dbReference>
<dbReference type="OrthoDB" id="3190888at2759"/>
<proteinExistence type="predicted"/>
<dbReference type="AlphaFoldDB" id="A0A5C3L4R6"/>
<protein>
    <recommendedName>
        <fullName evidence="3">DUF6534 domain-containing protein</fullName>
    </recommendedName>
</protein>
<feature type="transmembrane region" description="Helical" evidence="2">
    <location>
        <begin position="95"/>
        <end position="118"/>
    </location>
</feature>
<evidence type="ECO:0000259" key="3">
    <source>
        <dbReference type="Pfam" id="PF20152"/>
    </source>
</evidence>
<sequence>MVTPQLLGLTYHSTLGAASVGFSISCAVFGMLTTQVIIYYQRYFEDTNGYKILVGLLWSLELMDQIFIGYAVYYYSITHYGDPSVLLNEDIVWPLLAQVIVGNVVGGIVKCCFALRVWRFSHRNYLIAVPIFFLILAQSGLAVVYCVRGFQLNKLIYANQLRVIASVSLAAGMVTDVAIAVALCVLLRKLRTGFKKSDTLITTLTVYAINTGALTGAVALVTLIMYNISPNAFYFMSTYFTLGKLYAISLLCTLNTRRSIRGKGTDQQDPPSVNTSAARNTLFLVSPTRSKGGQPSSPHLFNSKLEPNVEVGIRQEVSITSDNEQHVEFSRARVVSDGSHRPSQYPRRPKPGSF</sequence>
<dbReference type="PANTHER" id="PTHR40465:SF1">
    <property type="entry name" value="DUF6534 DOMAIN-CONTAINING PROTEIN"/>
    <property type="match status" value="1"/>
</dbReference>
<feature type="transmembrane region" description="Helical" evidence="2">
    <location>
        <begin position="52"/>
        <end position="75"/>
    </location>
</feature>
<evidence type="ECO:0000313" key="5">
    <source>
        <dbReference type="Proteomes" id="UP000307440"/>
    </source>
</evidence>
<reference evidence="4 5" key="1">
    <citation type="journal article" date="2019" name="Nat. Ecol. Evol.">
        <title>Megaphylogeny resolves global patterns of mushroom evolution.</title>
        <authorList>
            <person name="Varga T."/>
            <person name="Krizsan K."/>
            <person name="Foldi C."/>
            <person name="Dima B."/>
            <person name="Sanchez-Garcia M."/>
            <person name="Sanchez-Ramirez S."/>
            <person name="Szollosi G.J."/>
            <person name="Szarkandi J.G."/>
            <person name="Papp V."/>
            <person name="Albert L."/>
            <person name="Andreopoulos W."/>
            <person name="Angelini C."/>
            <person name="Antonin V."/>
            <person name="Barry K.W."/>
            <person name="Bougher N.L."/>
            <person name="Buchanan P."/>
            <person name="Buyck B."/>
            <person name="Bense V."/>
            <person name="Catcheside P."/>
            <person name="Chovatia M."/>
            <person name="Cooper J."/>
            <person name="Damon W."/>
            <person name="Desjardin D."/>
            <person name="Finy P."/>
            <person name="Geml J."/>
            <person name="Haridas S."/>
            <person name="Hughes K."/>
            <person name="Justo A."/>
            <person name="Karasinski D."/>
            <person name="Kautmanova I."/>
            <person name="Kiss B."/>
            <person name="Kocsube S."/>
            <person name="Kotiranta H."/>
            <person name="LaButti K.M."/>
            <person name="Lechner B.E."/>
            <person name="Liimatainen K."/>
            <person name="Lipzen A."/>
            <person name="Lukacs Z."/>
            <person name="Mihaltcheva S."/>
            <person name="Morgado L.N."/>
            <person name="Niskanen T."/>
            <person name="Noordeloos M.E."/>
            <person name="Ohm R.A."/>
            <person name="Ortiz-Santana B."/>
            <person name="Ovrebo C."/>
            <person name="Racz N."/>
            <person name="Riley R."/>
            <person name="Savchenko A."/>
            <person name="Shiryaev A."/>
            <person name="Soop K."/>
            <person name="Spirin V."/>
            <person name="Szebenyi C."/>
            <person name="Tomsovsky M."/>
            <person name="Tulloss R.E."/>
            <person name="Uehling J."/>
            <person name="Grigoriev I.V."/>
            <person name="Vagvolgyi C."/>
            <person name="Papp T."/>
            <person name="Martin F.M."/>
            <person name="Miettinen O."/>
            <person name="Hibbett D.S."/>
            <person name="Nagy L.G."/>
        </authorList>
    </citation>
    <scope>NUCLEOTIDE SEQUENCE [LARGE SCALE GENOMIC DNA]</scope>
    <source>
        <strain evidence="4 5">CBS 121175</strain>
    </source>
</reference>
<gene>
    <name evidence="4" type="ORF">FA15DRAFT_701772</name>
</gene>
<feature type="domain" description="DUF6534" evidence="3">
    <location>
        <begin position="173"/>
        <end position="259"/>
    </location>
</feature>
<organism evidence="4 5">
    <name type="scientific">Coprinopsis marcescibilis</name>
    <name type="common">Agaric fungus</name>
    <name type="synonym">Psathyrella marcescibilis</name>
    <dbReference type="NCBI Taxonomy" id="230819"/>
    <lineage>
        <taxon>Eukaryota</taxon>
        <taxon>Fungi</taxon>
        <taxon>Dikarya</taxon>
        <taxon>Basidiomycota</taxon>
        <taxon>Agaricomycotina</taxon>
        <taxon>Agaricomycetes</taxon>
        <taxon>Agaricomycetidae</taxon>
        <taxon>Agaricales</taxon>
        <taxon>Agaricineae</taxon>
        <taxon>Psathyrellaceae</taxon>
        <taxon>Coprinopsis</taxon>
    </lineage>
</organism>
<feature type="transmembrane region" description="Helical" evidence="2">
    <location>
        <begin position="163"/>
        <end position="187"/>
    </location>
</feature>
<dbReference type="PANTHER" id="PTHR40465">
    <property type="entry name" value="CHROMOSOME 1, WHOLE GENOME SHOTGUN SEQUENCE"/>
    <property type="match status" value="1"/>
</dbReference>
<evidence type="ECO:0000256" key="2">
    <source>
        <dbReference type="SAM" id="Phobius"/>
    </source>
</evidence>
<keyword evidence="2" id="KW-0472">Membrane</keyword>
<keyword evidence="5" id="KW-1185">Reference proteome</keyword>
<name>A0A5C3L4R6_COPMA</name>
<evidence type="ECO:0000313" key="4">
    <source>
        <dbReference type="EMBL" id="TFK27563.1"/>
    </source>
</evidence>
<feature type="transmembrane region" description="Helical" evidence="2">
    <location>
        <begin position="232"/>
        <end position="254"/>
    </location>
</feature>
<dbReference type="Pfam" id="PF20152">
    <property type="entry name" value="DUF6534"/>
    <property type="match status" value="1"/>
</dbReference>
<feature type="transmembrane region" description="Helical" evidence="2">
    <location>
        <begin position="199"/>
        <end position="226"/>
    </location>
</feature>
<accession>A0A5C3L4R6</accession>
<feature type="transmembrane region" description="Helical" evidence="2">
    <location>
        <begin position="20"/>
        <end position="40"/>
    </location>
</feature>
<feature type="region of interest" description="Disordered" evidence="1">
    <location>
        <begin position="331"/>
        <end position="354"/>
    </location>
</feature>